<dbReference type="AlphaFoldDB" id="A0A2T3ZTV4"/>
<keyword evidence="2" id="KW-0472">Membrane</keyword>
<name>A0A2T3ZTV4_TRIHA</name>
<protein>
    <submittedName>
        <fullName evidence="3">Uncharacterized protein</fullName>
    </submittedName>
</protein>
<keyword evidence="2" id="KW-0812">Transmembrane</keyword>
<keyword evidence="4" id="KW-1185">Reference proteome</keyword>
<evidence type="ECO:0000313" key="4">
    <source>
        <dbReference type="Proteomes" id="UP000241690"/>
    </source>
</evidence>
<proteinExistence type="predicted"/>
<reference evidence="3 4" key="1">
    <citation type="submission" date="2016-07" db="EMBL/GenBank/DDBJ databases">
        <title>Multiple horizontal gene transfer events from other fungi enriched the ability of initially mycotrophic Trichoderma (Ascomycota) to feed on dead plant biomass.</title>
        <authorList>
            <consortium name="DOE Joint Genome Institute"/>
            <person name="Aerts A."/>
            <person name="Atanasova L."/>
            <person name="Chenthamara K."/>
            <person name="Zhang J."/>
            <person name="Grujic M."/>
            <person name="Henrissat B."/>
            <person name="Kuo A."/>
            <person name="Salamov A."/>
            <person name="Lipzen A."/>
            <person name="Labutti K."/>
            <person name="Barry K."/>
            <person name="Miao Y."/>
            <person name="Rahimi M.J."/>
            <person name="Shen Q."/>
            <person name="Grigoriev I.V."/>
            <person name="Kubicek C.P."/>
            <person name="Druzhinina I.S."/>
        </authorList>
    </citation>
    <scope>NUCLEOTIDE SEQUENCE [LARGE SCALE GENOMIC DNA]</scope>
    <source>
        <strain evidence="3 4">CBS 226.95</strain>
    </source>
</reference>
<gene>
    <name evidence="3" type="ORF">M431DRAFT_513811</name>
</gene>
<dbReference type="Proteomes" id="UP000241690">
    <property type="component" value="Unassembled WGS sequence"/>
</dbReference>
<accession>A0A2T3ZTV4</accession>
<dbReference type="RefSeq" id="XP_024767914.1">
    <property type="nucleotide sequence ID" value="XM_024920104.1"/>
</dbReference>
<sequence length="200" mass="21858">MPMPPFIPDYLQRELSKHRNLAPETTNSILPELDEQLSGSEDAVVAICFIGGFVAFFMVLVIWDLKNKSGPGWVRRLASFCSSKARNVFTKIKSCMKRRERTRTPDDVSDPNTVATGPLATNHVGKASEPLSDVELRVMITPFEVPFTEGTSTGEGACGMNCEANCYRTFDQDADGGSGVGRPERLERLEGSPTADGVII</sequence>
<organism evidence="3 4">
    <name type="scientific">Trichoderma harzianum CBS 226.95</name>
    <dbReference type="NCBI Taxonomy" id="983964"/>
    <lineage>
        <taxon>Eukaryota</taxon>
        <taxon>Fungi</taxon>
        <taxon>Dikarya</taxon>
        <taxon>Ascomycota</taxon>
        <taxon>Pezizomycotina</taxon>
        <taxon>Sordariomycetes</taxon>
        <taxon>Hypocreomycetidae</taxon>
        <taxon>Hypocreales</taxon>
        <taxon>Hypocreaceae</taxon>
        <taxon>Trichoderma</taxon>
    </lineage>
</organism>
<evidence type="ECO:0000256" key="1">
    <source>
        <dbReference type="SAM" id="MobiDB-lite"/>
    </source>
</evidence>
<evidence type="ECO:0000256" key="2">
    <source>
        <dbReference type="SAM" id="Phobius"/>
    </source>
</evidence>
<evidence type="ECO:0000313" key="3">
    <source>
        <dbReference type="EMBL" id="PTB48237.1"/>
    </source>
</evidence>
<dbReference type="GeneID" id="36628673"/>
<dbReference type="EMBL" id="KZ679701">
    <property type="protein sequence ID" value="PTB48237.1"/>
    <property type="molecule type" value="Genomic_DNA"/>
</dbReference>
<keyword evidence="2" id="KW-1133">Transmembrane helix</keyword>
<feature type="transmembrane region" description="Helical" evidence="2">
    <location>
        <begin position="43"/>
        <end position="63"/>
    </location>
</feature>
<feature type="region of interest" description="Disordered" evidence="1">
    <location>
        <begin position="100"/>
        <end position="122"/>
    </location>
</feature>